<evidence type="ECO:0000313" key="1">
    <source>
        <dbReference type="EMBL" id="EDO14022.1"/>
    </source>
</evidence>
<protein>
    <submittedName>
        <fullName evidence="1">Uncharacterized protein</fullName>
    </submittedName>
</protein>
<sequence length="50" mass="5921">MEQKYIFFLQKTTKRHVFFMESSSSLIEKVKSGDISFLNSIFDAKTQQKQ</sequence>
<dbReference type="Proteomes" id="UP000005475">
    <property type="component" value="Unassembled WGS sequence"/>
</dbReference>
<reference evidence="2" key="2">
    <citation type="submission" date="2007-04" db="EMBL/GenBank/DDBJ databases">
        <title>Draft genome sequence of Bacteroides ovatus (ATCC 8483).</title>
        <authorList>
            <person name="Sudarsanam P."/>
            <person name="Ley R."/>
            <person name="Guruge J."/>
            <person name="Turnbaugh P.J."/>
            <person name="Mahowald M."/>
            <person name="Liep D."/>
            <person name="Gordon J."/>
        </authorList>
    </citation>
    <scope>NUCLEOTIDE SEQUENCE [LARGE SCALE GENOMIC DNA]</scope>
    <source>
        <strain evidence="2">ATCC 8483 / DSM 1896 / JCM 5824 / BCRC 10623 / CCUG 4943 / NCTC 11153</strain>
    </source>
</reference>
<dbReference type="AlphaFoldDB" id="A0AAN3ACH1"/>
<organism evidence="1 2">
    <name type="scientific">Bacteroides ovatus (strain ATCC 8483 / DSM 1896 / JCM 5824 / BCRC 10623 / CCUG 4943 / NCTC 11153)</name>
    <dbReference type="NCBI Taxonomy" id="411476"/>
    <lineage>
        <taxon>Bacteria</taxon>
        <taxon>Pseudomonadati</taxon>
        <taxon>Bacteroidota</taxon>
        <taxon>Bacteroidia</taxon>
        <taxon>Bacteroidales</taxon>
        <taxon>Bacteroidaceae</taxon>
        <taxon>Bacteroides</taxon>
    </lineage>
</organism>
<comment type="caution">
    <text evidence="1">The sequence shown here is derived from an EMBL/GenBank/DDBJ whole genome shotgun (WGS) entry which is preliminary data.</text>
</comment>
<gene>
    <name evidence="1" type="ORF">BACOVA_00311</name>
</gene>
<evidence type="ECO:0000313" key="2">
    <source>
        <dbReference type="Proteomes" id="UP000005475"/>
    </source>
</evidence>
<name>A0AAN3ACH1_BACO1</name>
<reference evidence="1 2" key="1">
    <citation type="submission" date="2007-03" db="EMBL/GenBank/DDBJ databases">
        <authorList>
            <person name="Fulton L."/>
            <person name="Clifton S."/>
            <person name="Fulton B."/>
            <person name="Xu J."/>
            <person name="Minx P."/>
            <person name="Pepin K.H."/>
            <person name="Johnson M."/>
            <person name="Thiruvilangam P."/>
            <person name="Bhonagiri V."/>
            <person name="Nash W.E."/>
            <person name="Mardis E.R."/>
            <person name="Wilson R.K."/>
        </authorList>
    </citation>
    <scope>NUCLEOTIDE SEQUENCE [LARGE SCALE GENOMIC DNA]</scope>
    <source>
        <strain evidence="2">ATCC 8483 / DSM 1896 / JCM 5824 / BCRC 10623 / CCUG 4943 / NCTC 11153</strain>
    </source>
</reference>
<accession>A0AAN3ACH1</accession>
<proteinExistence type="predicted"/>
<dbReference type="EMBL" id="AAXF02000030">
    <property type="protein sequence ID" value="EDO14022.1"/>
    <property type="molecule type" value="Genomic_DNA"/>
</dbReference>